<keyword evidence="3" id="KW-1185">Reference proteome</keyword>
<keyword evidence="1" id="KW-1133">Transmembrane helix</keyword>
<feature type="transmembrane region" description="Helical" evidence="1">
    <location>
        <begin position="85"/>
        <end position="105"/>
    </location>
</feature>
<feature type="transmembrane region" description="Helical" evidence="1">
    <location>
        <begin position="35"/>
        <end position="55"/>
    </location>
</feature>
<proteinExistence type="predicted"/>
<feature type="transmembrane region" description="Helical" evidence="1">
    <location>
        <begin position="117"/>
        <end position="134"/>
    </location>
</feature>
<evidence type="ECO:0000256" key="1">
    <source>
        <dbReference type="SAM" id="Phobius"/>
    </source>
</evidence>
<feature type="transmembrane region" description="Helical" evidence="1">
    <location>
        <begin position="61"/>
        <end position="78"/>
    </location>
</feature>
<name>A0ABW3L326_9BACI</name>
<organism evidence="2 3">
    <name type="scientific">Thalassobacillus hwangdonensis</name>
    <dbReference type="NCBI Taxonomy" id="546108"/>
    <lineage>
        <taxon>Bacteria</taxon>
        <taxon>Bacillati</taxon>
        <taxon>Bacillota</taxon>
        <taxon>Bacilli</taxon>
        <taxon>Bacillales</taxon>
        <taxon>Bacillaceae</taxon>
        <taxon>Thalassobacillus</taxon>
    </lineage>
</organism>
<evidence type="ECO:0000313" key="3">
    <source>
        <dbReference type="Proteomes" id="UP001596990"/>
    </source>
</evidence>
<reference evidence="3" key="1">
    <citation type="journal article" date="2019" name="Int. J. Syst. Evol. Microbiol.">
        <title>The Global Catalogue of Microorganisms (GCM) 10K type strain sequencing project: providing services to taxonomists for standard genome sequencing and annotation.</title>
        <authorList>
            <consortium name="The Broad Institute Genomics Platform"/>
            <consortium name="The Broad Institute Genome Sequencing Center for Infectious Disease"/>
            <person name="Wu L."/>
            <person name="Ma J."/>
        </authorList>
    </citation>
    <scope>NUCLEOTIDE SEQUENCE [LARGE SCALE GENOMIC DNA]</scope>
    <source>
        <strain evidence="3">CCUG 56607</strain>
    </source>
</reference>
<feature type="transmembrane region" description="Helical" evidence="1">
    <location>
        <begin position="6"/>
        <end position="26"/>
    </location>
</feature>
<dbReference type="Proteomes" id="UP001596990">
    <property type="component" value="Unassembled WGS sequence"/>
</dbReference>
<accession>A0ABW3L326</accession>
<evidence type="ECO:0000313" key="2">
    <source>
        <dbReference type="EMBL" id="MFD1020201.1"/>
    </source>
</evidence>
<keyword evidence="1" id="KW-0812">Transmembrane</keyword>
<sequence>MTGMVNAMAIGMTTGLTYGTIFGVIYSEDLFQSTVLGLLAGMVSGLIIGMTINMLAVIEGVLSGVMGGMMGAMLGVMLSPQHQSVAVKLMFFLFVFVIFSIFYMLQNDVIKSKSSLLTTPIIPLTILVLIFVIFERTEPMLIKDEPLEHPSSHNMEDSH</sequence>
<dbReference type="EMBL" id="JBHTKL010000005">
    <property type="protein sequence ID" value="MFD1020201.1"/>
    <property type="molecule type" value="Genomic_DNA"/>
</dbReference>
<protein>
    <submittedName>
        <fullName evidence="2">Uncharacterized protein</fullName>
    </submittedName>
</protein>
<comment type="caution">
    <text evidence="2">The sequence shown here is derived from an EMBL/GenBank/DDBJ whole genome shotgun (WGS) entry which is preliminary data.</text>
</comment>
<gene>
    <name evidence="2" type="ORF">ACFQ2J_13520</name>
</gene>
<keyword evidence="1" id="KW-0472">Membrane</keyword>